<evidence type="ECO:0000256" key="4">
    <source>
        <dbReference type="SAM" id="Phobius"/>
    </source>
</evidence>
<dbReference type="Pfam" id="PF01580">
    <property type="entry name" value="FtsK_SpoIIIE"/>
    <property type="match status" value="1"/>
</dbReference>
<dbReference type="PANTHER" id="PTHR22683:SF41">
    <property type="entry name" value="DNA TRANSLOCASE FTSK"/>
    <property type="match status" value="1"/>
</dbReference>
<dbReference type="PROSITE" id="PS50901">
    <property type="entry name" value="FTSK"/>
    <property type="match status" value="1"/>
</dbReference>
<dbReference type="InterPro" id="IPR002543">
    <property type="entry name" value="FtsK_dom"/>
</dbReference>
<comment type="caution">
    <text evidence="6">The sequence shown here is derived from an EMBL/GenBank/DDBJ whole genome shotgun (WGS) entry which is preliminary data.</text>
</comment>
<dbReference type="InterPro" id="IPR050206">
    <property type="entry name" value="FtsK/SpoIIIE/SftA"/>
</dbReference>
<dbReference type="SUPFAM" id="SSF52540">
    <property type="entry name" value="P-loop containing nucleoside triphosphate hydrolases"/>
    <property type="match status" value="1"/>
</dbReference>
<evidence type="ECO:0000256" key="1">
    <source>
        <dbReference type="ARBA" id="ARBA00022741"/>
    </source>
</evidence>
<feature type="binding site" evidence="3">
    <location>
        <begin position="258"/>
        <end position="265"/>
    </location>
    <ligand>
        <name>ATP</name>
        <dbReference type="ChEBI" id="CHEBI:30616"/>
    </ligand>
</feature>
<organism evidence="6 7">
    <name type="scientific">Lentzea sokolovensis</name>
    <dbReference type="NCBI Taxonomy" id="3095429"/>
    <lineage>
        <taxon>Bacteria</taxon>
        <taxon>Bacillati</taxon>
        <taxon>Actinomycetota</taxon>
        <taxon>Actinomycetes</taxon>
        <taxon>Pseudonocardiales</taxon>
        <taxon>Pseudonocardiaceae</taxon>
        <taxon>Lentzea</taxon>
    </lineage>
</organism>
<feature type="domain" description="FtsK" evidence="5">
    <location>
        <begin position="242"/>
        <end position="423"/>
    </location>
</feature>
<keyword evidence="4" id="KW-0472">Membrane</keyword>
<feature type="transmembrane region" description="Helical" evidence="4">
    <location>
        <begin position="40"/>
        <end position="63"/>
    </location>
</feature>
<proteinExistence type="predicted"/>
<dbReference type="Proteomes" id="UP001285352">
    <property type="component" value="Unassembled WGS sequence"/>
</dbReference>
<gene>
    <name evidence="6" type="ORF">SK854_20515</name>
</gene>
<protein>
    <submittedName>
        <fullName evidence="6">FtsK/SpoIIIE domain-containing protein</fullName>
    </submittedName>
</protein>
<dbReference type="EMBL" id="JAXAVU010000009">
    <property type="protein sequence ID" value="MDX8144514.1"/>
    <property type="molecule type" value="Genomic_DNA"/>
</dbReference>
<feature type="transmembrane region" description="Helical" evidence="4">
    <location>
        <begin position="83"/>
        <end position="104"/>
    </location>
</feature>
<keyword evidence="4" id="KW-0812">Transmembrane</keyword>
<sequence>MPQVRWRCAMKGNRWVDPAPFEGARPQVPWWVWLPGWVKLVLAPFALLWLAVRLVALLAVLAVRYPVAATAGLGGYGAYHQFGLSPLVIALLSLVCALTVWYGLDRDSFLRHGWYRVLTEWRRLTVYVPQWRTVMRLAELSKDNRGREYRPKLRRVRSEGWRDKVRVRMIPAQSPEQWELRRENLAHSFNARSCRVRVLKPRVLELDFIHADPLARPVAVPQLADPGEVDLKRVVVGRTETGKPWRLRLLGSQVLVVGVPGAGKGSVLWSIVWQLAPAIKAGMVRLVGIDPKGGMELGQCPDAFEKVVYDNGPEAVALLEEIAAEVKERATRYRGIRRLWARSTGEPFTVLIVDELADLIAYQSDRNLRERATRAIQTITSQGRAPGYAVVGLVQDPRKEIVGFRHLFTTRVALRLDEPVQVDMVLGDGVRQRGAAAHEISENTPGVAWGKEDGQREPERARAFNVTDADLVELGVYLAPATVHEFPEWTDGRAAA</sequence>
<keyword evidence="2 3" id="KW-0067">ATP-binding</keyword>
<evidence type="ECO:0000313" key="7">
    <source>
        <dbReference type="Proteomes" id="UP001285352"/>
    </source>
</evidence>
<keyword evidence="4" id="KW-1133">Transmembrane helix</keyword>
<dbReference type="Gene3D" id="3.40.50.300">
    <property type="entry name" value="P-loop containing nucleotide triphosphate hydrolases"/>
    <property type="match status" value="1"/>
</dbReference>
<name>A0ABU4UZU6_9PSEU</name>
<keyword evidence="1 3" id="KW-0547">Nucleotide-binding</keyword>
<accession>A0ABU4UZU6</accession>
<evidence type="ECO:0000313" key="6">
    <source>
        <dbReference type="EMBL" id="MDX8144514.1"/>
    </source>
</evidence>
<evidence type="ECO:0000256" key="3">
    <source>
        <dbReference type="PROSITE-ProRule" id="PRU00289"/>
    </source>
</evidence>
<reference evidence="6 7" key="1">
    <citation type="submission" date="2023-11" db="EMBL/GenBank/DDBJ databases">
        <title>Lentzea sokolovensis, sp. nov., Lentzea kristufkii, sp. nov., and Lentzea miocenensis, sp. nov., rare actinobacteria from Sokolov Coal Basin, Miocene lacustrine sediment, Czech Republic.</title>
        <authorList>
            <person name="Lara A."/>
            <person name="Kotroba L."/>
            <person name="Nouioui I."/>
            <person name="Neumann-Schaal M."/>
            <person name="Mast Y."/>
            <person name="Chronakova A."/>
        </authorList>
    </citation>
    <scope>NUCLEOTIDE SEQUENCE [LARGE SCALE GENOMIC DNA]</scope>
    <source>
        <strain evidence="6 7">BCCO 10_0061</strain>
    </source>
</reference>
<keyword evidence="7" id="KW-1185">Reference proteome</keyword>
<evidence type="ECO:0000256" key="2">
    <source>
        <dbReference type="ARBA" id="ARBA00022840"/>
    </source>
</evidence>
<dbReference type="InterPro" id="IPR027417">
    <property type="entry name" value="P-loop_NTPase"/>
</dbReference>
<evidence type="ECO:0000259" key="5">
    <source>
        <dbReference type="PROSITE" id="PS50901"/>
    </source>
</evidence>
<dbReference type="PANTHER" id="PTHR22683">
    <property type="entry name" value="SPORULATION PROTEIN RELATED"/>
    <property type="match status" value="1"/>
</dbReference>
<dbReference type="RefSeq" id="WP_319976709.1">
    <property type="nucleotide sequence ID" value="NZ_JAXAVU010000009.1"/>
</dbReference>